<reference evidence="9 10" key="1">
    <citation type="submission" date="2024-05" db="EMBL/GenBank/DDBJ databases">
        <title>Genetic variation in Jamaican populations of the coffee berry borer (Hypothenemus hampei).</title>
        <authorList>
            <person name="Errbii M."/>
            <person name="Myrie A."/>
        </authorList>
    </citation>
    <scope>NUCLEOTIDE SEQUENCE [LARGE SCALE GENOMIC DNA]</scope>
    <source>
        <strain evidence="9">JA-Hopewell-2020-01-JO</strain>
        <tissue evidence="9">Whole body</tissue>
    </source>
</reference>
<organism evidence="9 10">
    <name type="scientific">Hypothenemus hampei</name>
    <name type="common">Coffee berry borer</name>
    <dbReference type="NCBI Taxonomy" id="57062"/>
    <lineage>
        <taxon>Eukaryota</taxon>
        <taxon>Metazoa</taxon>
        <taxon>Ecdysozoa</taxon>
        <taxon>Arthropoda</taxon>
        <taxon>Hexapoda</taxon>
        <taxon>Insecta</taxon>
        <taxon>Pterygota</taxon>
        <taxon>Neoptera</taxon>
        <taxon>Endopterygota</taxon>
        <taxon>Coleoptera</taxon>
        <taxon>Polyphaga</taxon>
        <taxon>Cucujiformia</taxon>
        <taxon>Curculionidae</taxon>
        <taxon>Scolytinae</taxon>
        <taxon>Hypothenemus</taxon>
    </lineage>
</organism>
<dbReference type="AlphaFoldDB" id="A0ABD1ESC4"/>
<comment type="similarity">
    <text evidence="2">Belongs to the DeoC/FbaB aldolase family. DeoC type 2 subfamily.</text>
</comment>
<accession>A0ABD1ESC4</accession>
<dbReference type="SMART" id="SM01133">
    <property type="entry name" value="DeoC"/>
    <property type="match status" value="1"/>
</dbReference>
<evidence type="ECO:0000256" key="7">
    <source>
        <dbReference type="ARBA" id="ARBA00032755"/>
    </source>
</evidence>
<dbReference type="SUPFAM" id="SSF51569">
    <property type="entry name" value="Aldolase"/>
    <property type="match status" value="1"/>
</dbReference>
<dbReference type="Pfam" id="PF01791">
    <property type="entry name" value="DeoC"/>
    <property type="match status" value="1"/>
</dbReference>
<gene>
    <name evidence="9" type="ORF">ABEB36_009172</name>
</gene>
<evidence type="ECO:0000256" key="8">
    <source>
        <dbReference type="ARBA" id="ARBA00048791"/>
    </source>
</evidence>
<evidence type="ECO:0000256" key="2">
    <source>
        <dbReference type="ARBA" id="ARBA00009473"/>
    </source>
</evidence>
<keyword evidence="10" id="KW-1185">Reference proteome</keyword>
<evidence type="ECO:0000256" key="3">
    <source>
        <dbReference type="ARBA" id="ARBA00012515"/>
    </source>
</evidence>
<dbReference type="CDD" id="cd00959">
    <property type="entry name" value="DeoC"/>
    <property type="match status" value="1"/>
</dbReference>
<dbReference type="Gene3D" id="3.20.20.70">
    <property type="entry name" value="Aldolase class I"/>
    <property type="match status" value="1"/>
</dbReference>
<evidence type="ECO:0000313" key="10">
    <source>
        <dbReference type="Proteomes" id="UP001566132"/>
    </source>
</evidence>
<evidence type="ECO:0000256" key="1">
    <source>
        <dbReference type="ARBA" id="ARBA00004816"/>
    </source>
</evidence>
<dbReference type="Proteomes" id="UP001566132">
    <property type="component" value="Unassembled WGS sequence"/>
</dbReference>
<dbReference type="InterPro" id="IPR002915">
    <property type="entry name" value="DeoC/FbaB/LacD_aldolase"/>
</dbReference>
<dbReference type="InterPro" id="IPR013785">
    <property type="entry name" value="Aldolase_TIM"/>
</dbReference>
<name>A0ABD1ESC4_HYPHA</name>
<evidence type="ECO:0000256" key="5">
    <source>
        <dbReference type="ARBA" id="ARBA00023270"/>
    </source>
</evidence>
<keyword evidence="5" id="KW-0704">Schiff base</keyword>
<protein>
    <recommendedName>
        <fullName evidence="3">deoxyribose-phosphate aldolase</fullName>
        <ecNumber evidence="3">4.1.2.4</ecNumber>
    </recommendedName>
    <alternativeName>
        <fullName evidence="7">2-deoxy-D-ribose 5-phosphate aldolase</fullName>
    </alternativeName>
    <alternativeName>
        <fullName evidence="6">Phosphodeoxyriboaldolase</fullName>
    </alternativeName>
</protein>
<dbReference type="InterPro" id="IPR011343">
    <property type="entry name" value="DeoC"/>
</dbReference>
<comment type="pathway">
    <text evidence="1">Carbohydrate degradation; 2-deoxy-D-ribose 1-phosphate degradation; D-glyceraldehyde 3-phosphate and acetaldehyde from 2-deoxy-alpha-D-ribose 1-phosphate: step 2/2.</text>
</comment>
<evidence type="ECO:0000256" key="6">
    <source>
        <dbReference type="ARBA" id="ARBA00031814"/>
    </source>
</evidence>
<evidence type="ECO:0000256" key="4">
    <source>
        <dbReference type="ARBA" id="ARBA00023239"/>
    </source>
</evidence>
<evidence type="ECO:0000313" key="9">
    <source>
        <dbReference type="EMBL" id="KAL1498360.1"/>
    </source>
</evidence>
<dbReference type="PANTHER" id="PTHR10889">
    <property type="entry name" value="DEOXYRIBOSE-PHOSPHATE ALDOLASE"/>
    <property type="match status" value="1"/>
</dbReference>
<dbReference type="GO" id="GO:0004139">
    <property type="term" value="F:deoxyribose-phosphate aldolase activity"/>
    <property type="evidence" value="ECO:0007669"/>
    <property type="project" value="UniProtKB-EC"/>
</dbReference>
<sequence length="327" mass="36135">MPEIIEMPWNGTNSGCELDLDYLKNVNMNLSTINYLAQKLILHPDLKAEIKIQWILKAISLIDLTTLAGDDTPSIISRLCSKAAEPISKDILQKLEKYGDYTPLTTAAVCVYPLRVEDAVKALTKLQFNDKIKVASVATGFPCGQTPLHARLEEIKYAVQKGAQEIDIVINRTLVLTGQWEALYEEIKQMKEASGKAHMKTILATGELGNLNNVYKASMIAMMAGSDFIKTSTGKENINATLQFGIVMSRAIKDYYIKEGVKVGLKPAGGVKSTRDALNWILLIKQILGEEWLTPELFRFGASGLLTDLEKDLYYMASNGNSSPVDL</sequence>
<dbReference type="EC" id="4.1.2.4" evidence="3"/>
<dbReference type="PANTHER" id="PTHR10889:SF3">
    <property type="entry name" value="DEOXYRIBOSE-PHOSPHATE ALDOLASE"/>
    <property type="match status" value="1"/>
</dbReference>
<comment type="catalytic activity">
    <reaction evidence="8">
        <text>2-deoxy-D-ribose 5-phosphate = D-glyceraldehyde 3-phosphate + acetaldehyde</text>
        <dbReference type="Rhea" id="RHEA:12821"/>
        <dbReference type="ChEBI" id="CHEBI:15343"/>
        <dbReference type="ChEBI" id="CHEBI:59776"/>
        <dbReference type="ChEBI" id="CHEBI:62877"/>
        <dbReference type="EC" id="4.1.2.4"/>
    </reaction>
</comment>
<proteinExistence type="inferred from homology"/>
<comment type="caution">
    <text evidence="9">The sequence shown here is derived from an EMBL/GenBank/DDBJ whole genome shotgun (WGS) entry which is preliminary data.</text>
</comment>
<dbReference type="FunFam" id="3.20.20.70:FF:000106">
    <property type="entry name" value="Deoxyribose-phosphate aldolase"/>
    <property type="match status" value="1"/>
</dbReference>
<keyword evidence="4" id="KW-0456">Lyase</keyword>
<dbReference type="EMBL" id="JBDJPC010000006">
    <property type="protein sequence ID" value="KAL1498360.1"/>
    <property type="molecule type" value="Genomic_DNA"/>
</dbReference>
<dbReference type="NCBIfam" id="TIGR00126">
    <property type="entry name" value="deoC"/>
    <property type="match status" value="1"/>
</dbReference>